<proteinExistence type="predicted"/>
<dbReference type="GeneID" id="107266847"/>
<dbReference type="AlphaFoldDB" id="A0AAJ7BT27"/>
<feature type="chain" id="PRO_5042506235" evidence="1">
    <location>
        <begin position="18"/>
        <end position="226"/>
    </location>
</feature>
<dbReference type="KEGG" id="ccin:107266847"/>
<dbReference type="Proteomes" id="UP000694920">
    <property type="component" value="Unplaced"/>
</dbReference>
<evidence type="ECO:0000313" key="2">
    <source>
        <dbReference type="Proteomes" id="UP000694920"/>
    </source>
</evidence>
<feature type="signal peptide" evidence="1">
    <location>
        <begin position="1"/>
        <end position="17"/>
    </location>
</feature>
<accession>A0AAJ7BT27</accession>
<protein>
    <submittedName>
        <fullName evidence="3">Uncharacterized protein LOC107266847</fullName>
    </submittedName>
</protein>
<keyword evidence="2" id="KW-1185">Reference proteome</keyword>
<dbReference type="RefSeq" id="XP_015593266.1">
    <property type="nucleotide sequence ID" value="XM_015737780.1"/>
</dbReference>
<sequence length="226" mass="25700">MNVSLLLILISIASIAASPGLLRLPKVYNALITSNQNLSPSRAFPVIQPIVHKTAIGYVPPFYYMQVSHNIAGPEILRVPHLSMLLRTENVLTKKKNQKPKNESELSITANILKRNNTKSNVPQKNDVQPKDTITTNAGQVPLNFYPNDHSLYYDPYFYTHNMFNSHLPPPVTFYLDYHTYGTLPSLPTLNTYNEYLLQNTIDNKISSQKKEETKNIWDISTTSMH</sequence>
<keyword evidence="1" id="KW-0732">Signal</keyword>
<organism evidence="2 3">
    <name type="scientific">Cephus cinctus</name>
    <name type="common">Wheat stem sawfly</name>
    <dbReference type="NCBI Taxonomy" id="211228"/>
    <lineage>
        <taxon>Eukaryota</taxon>
        <taxon>Metazoa</taxon>
        <taxon>Ecdysozoa</taxon>
        <taxon>Arthropoda</taxon>
        <taxon>Hexapoda</taxon>
        <taxon>Insecta</taxon>
        <taxon>Pterygota</taxon>
        <taxon>Neoptera</taxon>
        <taxon>Endopterygota</taxon>
        <taxon>Hymenoptera</taxon>
        <taxon>Cephoidea</taxon>
        <taxon>Cephidae</taxon>
        <taxon>Cephus</taxon>
    </lineage>
</organism>
<name>A0AAJ7BT27_CEPCN</name>
<evidence type="ECO:0000256" key="1">
    <source>
        <dbReference type="SAM" id="SignalP"/>
    </source>
</evidence>
<gene>
    <name evidence="3" type="primary">LOC107266847</name>
</gene>
<evidence type="ECO:0000313" key="3">
    <source>
        <dbReference type="RefSeq" id="XP_015593266.1"/>
    </source>
</evidence>
<reference evidence="3" key="1">
    <citation type="submission" date="2025-08" db="UniProtKB">
        <authorList>
            <consortium name="RefSeq"/>
        </authorList>
    </citation>
    <scope>IDENTIFICATION</scope>
</reference>